<dbReference type="InterPro" id="IPR013694">
    <property type="entry name" value="VIT"/>
</dbReference>
<dbReference type="Pfam" id="PF00092">
    <property type="entry name" value="VWA"/>
    <property type="match status" value="1"/>
</dbReference>
<name>A0A7R9J207_TIMCA</name>
<evidence type="ECO:0000313" key="4">
    <source>
        <dbReference type="EMBL" id="CAD7571074.1"/>
    </source>
</evidence>
<proteinExistence type="predicted"/>
<dbReference type="PANTHER" id="PTHR10338:SF108">
    <property type="entry name" value="INTER-ALPHA-TRYPSIN INHIBITOR HEAVY CHAIN H4-LIKE PROTEIN"/>
    <property type="match status" value="1"/>
</dbReference>
<organism evidence="4">
    <name type="scientific">Timema californicum</name>
    <name type="common">California timema</name>
    <name type="synonym">Walking stick</name>
    <dbReference type="NCBI Taxonomy" id="61474"/>
    <lineage>
        <taxon>Eukaryota</taxon>
        <taxon>Metazoa</taxon>
        <taxon>Ecdysozoa</taxon>
        <taxon>Arthropoda</taxon>
        <taxon>Hexapoda</taxon>
        <taxon>Insecta</taxon>
        <taxon>Pterygota</taxon>
        <taxon>Neoptera</taxon>
        <taxon>Polyneoptera</taxon>
        <taxon>Phasmatodea</taxon>
        <taxon>Timematodea</taxon>
        <taxon>Timematoidea</taxon>
        <taxon>Timematidae</taxon>
        <taxon>Timema</taxon>
    </lineage>
</organism>
<dbReference type="PROSITE" id="PS51468">
    <property type="entry name" value="VIT"/>
    <property type="match status" value="1"/>
</dbReference>
<dbReference type="InterPro" id="IPR050934">
    <property type="entry name" value="ITIH"/>
</dbReference>
<feature type="signal peptide" evidence="1">
    <location>
        <begin position="1"/>
        <end position="23"/>
    </location>
</feature>
<gene>
    <name evidence="4" type="ORF">TCMB3V08_LOCUS3759</name>
</gene>
<dbReference type="GO" id="GO:0032991">
    <property type="term" value="C:protein-containing complex"/>
    <property type="evidence" value="ECO:0007669"/>
    <property type="project" value="UniProtKB-ARBA"/>
</dbReference>
<feature type="domain" description="VWFA" evidence="2">
    <location>
        <begin position="299"/>
        <end position="513"/>
    </location>
</feature>
<protein>
    <submittedName>
        <fullName evidence="4">(California timema) hypothetical protein</fullName>
    </submittedName>
</protein>
<evidence type="ECO:0000259" key="2">
    <source>
        <dbReference type="PROSITE" id="PS50234"/>
    </source>
</evidence>
<dbReference type="SUPFAM" id="SSF53300">
    <property type="entry name" value="vWA-like"/>
    <property type="match status" value="1"/>
</dbReference>
<sequence length="831" mass="91964">MMRVSTMVAIVVAAFLLCGVVQAQDDALVASLEPTMEGNEEGGLVRRKDVKPDVYSLHIVSNIQYRYATTVVTSRVANRANTSQEIFFTVVLPETAFISGLLMDIDGKVYTSHVKEKEEAKKEYDAAVSSGQTAAHVVQSTRNSNRFTVSVNIEREKKVTFNLTYEELLKRELSVYNHAININPGQIVPDLSVEVYINESSKITILEVPALKESNEINQENATQDNPLAKIERLSDTSAIIRWAPTPEEQKQLNSEGVKGQLVVRYDVDRESHPQQILVNEGYFVHFFAPSNLPTLNKHVTFVLDVSGSMSGRKIEQLRVAMTTILSDLKPGDFFSVIIFSSEAQVWDPEHSLLPSNDYSFNTPINKKKTELLRASVVPATKSNIDKAKEFIGRLDTYSSTNIYDALLKALDVVRLGRSLISTNDDLTERPEPIVIFLTDGQPNQEESDPIIITDTVTASNKNASAAIFCLAFGDDADLDFLKKLSLRNSGFARKIYEASDAAIQLQDFYRQVASPLLADVSFNYTESQVEEGSVSKTHFNTLFLGSEFVVAGKLKSTELTGGLTARSPNGTTSLPFGPDIILICPRFPPTGEPTEEHNVTNASFMERLWAYLTIQQLLEKDKVDSPPEVNTSSPNKKRALELALKYSFVTPLTSLVVVKPNETTSADTEKGSYSSLQQPQFGPSFAYDSIHEESEFYRDLLIVPDNDTLSPVSANSSVDGLNLAQGEQRNSRKAEDLVYQCTNSAFSECKTSLGGSGHCRHLPYCALDVFTLNVTDYLPFFCRIDTVTEARREKARLDEVRPPTTFSASLTRVPSGRLGESVVVLASRAL</sequence>
<keyword evidence="1" id="KW-0732">Signal</keyword>
<accession>A0A7R9J207</accession>
<dbReference type="SMART" id="SM00609">
    <property type="entry name" value="VIT"/>
    <property type="match status" value="1"/>
</dbReference>
<dbReference type="PANTHER" id="PTHR10338">
    <property type="entry name" value="INTER-ALPHA-TRYPSIN INHIBITOR HEAVY CHAIN FAMILY MEMBER"/>
    <property type="match status" value="1"/>
</dbReference>
<dbReference type="PROSITE" id="PS50234">
    <property type="entry name" value="VWFA"/>
    <property type="match status" value="1"/>
</dbReference>
<feature type="domain" description="VIT" evidence="3">
    <location>
        <begin position="38"/>
        <end position="167"/>
    </location>
</feature>
<dbReference type="EMBL" id="OE180331">
    <property type="protein sequence ID" value="CAD7571074.1"/>
    <property type="molecule type" value="Genomic_DNA"/>
</dbReference>
<evidence type="ECO:0000259" key="3">
    <source>
        <dbReference type="PROSITE" id="PS51468"/>
    </source>
</evidence>
<dbReference type="AlphaFoldDB" id="A0A7R9J207"/>
<reference evidence="4" key="1">
    <citation type="submission" date="2020-11" db="EMBL/GenBank/DDBJ databases">
        <authorList>
            <person name="Tran Van P."/>
        </authorList>
    </citation>
    <scope>NUCLEOTIDE SEQUENCE</scope>
</reference>
<feature type="chain" id="PRO_5031050744" evidence="1">
    <location>
        <begin position="24"/>
        <end position="831"/>
    </location>
</feature>
<dbReference type="InterPro" id="IPR036465">
    <property type="entry name" value="vWFA_dom_sf"/>
</dbReference>
<evidence type="ECO:0000256" key="1">
    <source>
        <dbReference type="SAM" id="SignalP"/>
    </source>
</evidence>
<dbReference type="Gene3D" id="3.40.50.410">
    <property type="entry name" value="von Willebrand factor, type A domain"/>
    <property type="match status" value="1"/>
</dbReference>
<dbReference type="Pfam" id="PF08487">
    <property type="entry name" value="VIT"/>
    <property type="match status" value="1"/>
</dbReference>
<dbReference type="InterPro" id="IPR002035">
    <property type="entry name" value="VWF_A"/>
</dbReference>
<dbReference type="SMART" id="SM00327">
    <property type="entry name" value="VWA"/>
    <property type="match status" value="1"/>
</dbReference>